<comment type="caution">
    <text evidence="1">The sequence shown here is derived from an EMBL/GenBank/DDBJ whole genome shotgun (WGS) entry which is preliminary data.</text>
</comment>
<name>A0A7X4HH98_9BURK</name>
<evidence type="ECO:0008006" key="3">
    <source>
        <dbReference type="Google" id="ProtNLM"/>
    </source>
</evidence>
<evidence type="ECO:0000313" key="1">
    <source>
        <dbReference type="EMBL" id="MYN11189.1"/>
    </source>
</evidence>
<evidence type="ECO:0000313" key="2">
    <source>
        <dbReference type="Proteomes" id="UP000450676"/>
    </source>
</evidence>
<reference evidence="1 2" key="1">
    <citation type="submission" date="2019-12" db="EMBL/GenBank/DDBJ databases">
        <title>Novel species isolated from a subtropical stream in China.</title>
        <authorList>
            <person name="Lu H."/>
        </authorList>
    </citation>
    <scope>NUCLEOTIDE SEQUENCE [LARGE SCALE GENOMIC DNA]</scope>
    <source>
        <strain evidence="1 2">FT127W</strain>
    </source>
</reference>
<dbReference type="RefSeq" id="WP_161075458.1">
    <property type="nucleotide sequence ID" value="NZ_CP086370.1"/>
</dbReference>
<dbReference type="AlphaFoldDB" id="A0A7X4HH98"/>
<gene>
    <name evidence="1" type="ORF">GTP77_28145</name>
</gene>
<proteinExistence type="predicted"/>
<keyword evidence="2" id="KW-1185">Reference proteome</keyword>
<sequence length="259" mass="28372">MCPLLWAAGNAFPAVAQTPPATLVLAMPVTTYRSIQGPWLVSIYREAFAQLGLRMEVRPLPANRASVMASAGLVDGDLHRGHSYGALHPELVRVEQAHFAAAFAVYSRLPGLRLAPGWDGLSHTRLRVEHVLGSVTSTRELTQRVPVTLLSTVTDAQLGLRKLVLDRADLLVALDQIVDPLLGLEDYRRGGIRKVAVLGQADGYLYLHKQHAALAPRLAQVLARMKRTGRIAQLEKQARLNWVPPQSRAEPPDSDETRG</sequence>
<accession>A0A7X4HH98</accession>
<dbReference type="EMBL" id="WWCU01000058">
    <property type="protein sequence ID" value="MYN11189.1"/>
    <property type="molecule type" value="Genomic_DNA"/>
</dbReference>
<protein>
    <recommendedName>
        <fullName evidence="3">Transporter substrate-binding domain-containing protein</fullName>
    </recommendedName>
</protein>
<organism evidence="1 2">
    <name type="scientific">Pseudoduganella aquatica</name>
    <dbReference type="NCBI Taxonomy" id="2660641"/>
    <lineage>
        <taxon>Bacteria</taxon>
        <taxon>Pseudomonadati</taxon>
        <taxon>Pseudomonadota</taxon>
        <taxon>Betaproteobacteria</taxon>
        <taxon>Burkholderiales</taxon>
        <taxon>Oxalobacteraceae</taxon>
        <taxon>Telluria group</taxon>
        <taxon>Pseudoduganella</taxon>
    </lineage>
</organism>
<dbReference type="SUPFAM" id="SSF53850">
    <property type="entry name" value="Periplasmic binding protein-like II"/>
    <property type="match status" value="1"/>
</dbReference>
<dbReference type="Proteomes" id="UP000450676">
    <property type="component" value="Unassembled WGS sequence"/>
</dbReference>